<evidence type="ECO:0000259" key="2">
    <source>
        <dbReference type="Pfam" id="PF07727"/>
    </source>
</evidence>
<gene>
    <name evidence="3" type="ORF">RJ640_024609</name>
</gene>
<proteinExistence type="predicted"/>
<protein>
    <recommendedName>
        <fullName evidence="2">Reverse transcriptase Ty1/copia-type domain-containing protein</fullName>
    </recommendedName>
</protein>
<accession>A0AA88SBW9</accession>
<evidence type="ECO:0000313" key="3">
    <source>
        <dbReference type="EMBL" id="KAK2986110.1"/>
    </source>
</evidence>
<name>A0AA88SBW9_9ASTE</name>
<dbReference type="Proteomes" id="UP001187471">
    <property type="component" value="Unassembled WGS sequence"/>
</dbReference>
<dbReference type="InterPro" id="IPR013103">
    <property type="entry name" value="RVT_2"/>
</dbReference>
<dbReference type="Pfam" id="PF07727">
    <property type="entry name" value="RVT_2"/>
    <property type="match status" value="1"/>
</dbReference>
<organism evidence="3 4">
    <name type="scientific">Escallonia rubra</name>
    <dbReference type="NCBI Taxonomy" id="112253"/>
    <lineage>
        <taxon>Eukaryota</taxon>
        <taxon>Viridiplantae</taxon>
        <taxon>Streptophyta</taxon>
        <taxon>Embryophyta</taxon>
        <taxon>Tracheophyta</taxon>
        <taxon>Spermatophyta</taxon>
        <taxon>Magnoliopsida</taxon>
        <taxon>eudicotyledons</taxon>
        <taxon>Gunneridae</taxon>
        <taxon>Pentapetalae</taxon>
        <taxon>asterids</taxon>
        <taxon>campanulids</taxon>
        <taxon>Escalloniales</taxon>
        <taxon>Escalloniaceae</taxon>
        <taxon>Escallonia</taxon>
    </lineage>
</organism>
<keyword evidence="4" id="KW-1185">Reference proteome</keyword>
<comment type="caution">
    <text evidence="3">The sequence shown here is derived from an EMBL/GenBank/DDBJ whole genome shotgun (WGS) entry which is preliminary data.</text>
</comment>
<sequence>MELSGLNNENLDPKSIGLSHDIDGNKNGGTTGTKELLVYSRRKQIQRNETDALQYCQDSVSQTIQKSIEASGDTHTEPIPLSLPSSESSQFESSMSDLNKPIAHRKVRVLLSIASNLDWPLQQLDVKNAFLNGDLEEEVYMDPPPGFEMKYRPKGQADHTMFTRHSTDGKIAILIVYVDDIILTGDDIAELERLK</sequence>
<evidence type="ECO:0000313" key="4">
    <source>
        <dbReference type="Proteomes" id="UP001187471"/>
    </source>
</evidence>
<reference evidence="3" key="1">
    <citation type="submission" date="2022-12" db="EMBL/GenBank/DDBJ databases">
        <title>Draft genome assemblies for two species of Escallonia (Escalloniales).</title>
        <authorList>
            <person name="Chanderbali A."/>
            <person name="Dervinis C."/>
            <person name="Anghel I."/>
            <person name="Soltis D."/>
            <person name="Soltis P."/>
            <person name="Zapata F."/>
        </authorList>
    </citation>
    <scope>NUCLEOTIDE SEQUENCE</scope>
    <source>
        <strain evidence="3">UCBG92.1500</strain>
        <tissue evidence="3">Leaf</tissue>
    </source>
</reference>
<feature type="region of interest" description="Disordered" evidence="1">
    <location>
        <begin position="1"/>
        <end position="33"/>
    </location>
</feature>
<dbReference type="EMBL" id="JAVXUO010001091">
    <property type="protein sequence ID" value="KAK2986110.1"/>
    <property type="molecule type" value="Genomic_DNA"/>
</dbReference>
<feature type="compositionally biased region" description="Polar residues" evidence="1">
    <location>
        <begin position="1"/>
        <end position="10"/>
    </location>
</feature>
<evidence type="ECO:0000256" key="1">
    <source>
        <dbReference type="SAM" id="MobiDB-lite"/>
    </source>
</evidence>
<dbReference type="AlphaFoldDB" id="A0AA88SBW9"/>
<feature type="domain" description="Reverse transcriptase Ty1/copia-type" evidence="2">
    <location>
        <begin position="101"/>
        <end position="150"/>
    </location>
</feature>
<feature type="region of interest" description="Disordered" evidence="1">
    <location>
        <begin position="66"/>
        <end position="93"/>
    </location>
</feature>
<feature type="compositionally biased region" description="Low complexity" evidence="1">
    <location>
        <begin position="77"/>
        <end position="93"/>
    </location>
</feature>